<keyword evidence="3" id="KW-0378">Hydrolase</keyword>
<proteinExistence type="predicted"/>
<dbReference type="SUPFAM" id="SSF56219">
    <property type="entry name" value="DNase I-like"/>
    <property type="match status" value="1"/>
</dbReference>
<evidence type="ECO:0000313" key="3">
    <source>
        <dbReference type="EMBL" id="OMP09112.1"/>
    </source>
</evidence>
<organism evidence="3 4">
    <name type="scientific">Corchorus olitorius</name>
    <dbReference type="NCBI Taxonomy" id="93759"/>
    <lineage>
        <taxon>Eukaryota</taxon>
        <taxon>Viridiplantae</taxon>
        <taxon>Streptophyta</taxon>
        <taxon>Embryophyta</taxon>
        <taxon>Tracheophyta</taxon>
        <taxon>Spermatophyta</taxon>
        <taxon>Magnoliopsida</taxon>
        <taxon>eudicotyledons</taxon>
        <taxon>Gunneridae</taxon>
        <taxon>Pentapetalae</taxon>
        <taxon>rosids</taxon>
        <taxon>malvids</taxon>
        <taxon>Malvales</taxon>
        <taxon>Malvaceae</taxon>
        <taxon>Grewioideae</taxon>
        <taxon>Apeibeae</taxon>
        <taxon>Corchorus</taxon>
    </lineage>
</organism>
<dbReference type="InterPro" id="IPR005135">
    <property type="entry name" value="Endo/exonuclease/phosphatase"/>
</dbReference>
<feature type="region of interest" description="Disordered" evidence="1">
    <location>
        <begin position="1"/>
        <end position="42"/>
    </location>
</feature>
<dbReference type="Gene3D" id="3.60.10.10">
    <property type="entry name" value="Endonuclease/exonuclease/phosphatase"/>
    <property type="match status" value="1"/>
</dbReference>
<name>A0A1R3KPU6_9ROSI</name>
<dbReference type="STRING" id="93759.A0A1R3KPU6"/>
<feature type="compositionally biased region" description="Polar residues" evidence="1">
    <location>
        <begin position="172"/>
        <end position="184"/>
    </location>
</feature>
<feature type="region of interest" description="Disordered" evidence="1">
    <location>
        <begin position="150"/>
        <end position="211"/>
    </location>
</feature>
<evidence type="ECO:0000259" key="2">
    <source>
        <dbReference type="Pfam" id="PF03372"/>
    </source>
</evidence>
<keyword evidence="3" id="KW-0540">Nuclease</keyword>
<dbReference type="AlphaFoldDB" id="A0A1R3KPU6"/>
<evidence type="ECO:0000313" key="4">
    <source>
        <dbReference type="Proteomes" id="UP000187203"/>
    </source>
</evidence>
<evidence type="ECO:0000256" key="1">
    <source>
        <dbReference type="SAM" id="MobiDB-lite"/>
    </source>
</evidence>
<dbReference type="PANTHER" id="PTHR35218:SF9">
    <property type="entry name" value="ENDONUCLEASE_EXONUCLEASE_PHOSPHATASE DOMAIN-CONTAINING PROTEIN"/>
    <property type="match status" value="1"/>
</dbReference>
<accession>A0A1R3KPU6</accession>
<dbReference type="PANTHER" id="PTHR35218">
    <property type="entry name" value="RNASE H DOMAIN-CONTAINING PROTEIN"/>
    <property type="match status" value="1"/>
</dbReference>
<dbReference type="Pfam" id="PF03372">
    <property type="entry name" value="Exo_endo_phos"/>
    <property type="match status" value="1"/>
</dbReference>
<keyword evidence="3" id="KW-0255">Endonuclease</keyword>
<dbReference type="InterPro" id="IPR036691">
    <property type="entry name" value="Endo/exonu/phosph_ase_sf"/>
</dbReference>
<dbReference type="OrthoDB" id="999895at2759"/>
<feature type="domain" description="Endonuclease/exonuclease/phosphatase" evidence="2">
    <location>
        <begin position="345"/>
        <end position="429"/>
    </location>
</feature>
<dbReference type="EMBL" id="AWUE01012461">
    <property type="protein sequence ID" value="OMP09112.1"/>
    <property type="molecule type" value="Genomic_DNA"/>
</dbReference>
<protein>
    <submittedName>
        <fullName evidence="3">Endonuclease/exonuclease/phosphatase</fullName>
    </submittedName>
</protein>
<gene>
    <name evidence="3" type="ORF">COLO4_05807</name>
</gene>
<reference evidence="4" key="1">
    <citation type="submission" date="2013-09" db="EMBL/GenBank/DDBJ databases">
        <title>Corchorus olitorius genome sequencing.</title>
        <authorList>
            <person name="Alam M."/>
            <person name="Haque M.S."/>
            <person name="Islam M.S."/>
            <person name="Emdad E.M."/>
            <person name="Islam M.M."/>
            <person name="Ahmed B."/>
            <person name="Halim A."/>
            <person name="Hossen Q.M.M."/>
            <person name="Hossain M.Z."/>
            <person name="Ahmed R."/>
            <person name="Khan M.M."/>
            <person name="Islam R."/>
            <person name="Rashid M.M."/>
            <person name="Khan S.A."/>
            <person name="Rahman M.S."/>
            <person name="Alam M."/>
            <person name="Yahiya A.S."/>
            <person name="Khan M.S."/>
            <person name="Azam M.S."/>
            <person name="Haque T."/>
            <person name="Lashkar M.Z.H."/>
            <person name="Akhand A.I."/>
            <person name="Morshed G."/>
            <person name="Roy S."/>
            <person name="Uddin K.S."/>
            <person name="Rabeya T."/>
            <person name="Hossain A.S."/>
            <person name="Chowdhury A."/>
            <person name="Snigdha A.R."/>
            <person name="Mortoza M.S."/>
            <person name="Matin S.A."/>
            <person name="Hoque S.M.E."/>
            <person name="Islam M.K."/>
            <person name="Roy D.K."/>
            <person name="Haider R."/>
            <person name="Moosa M.M."/>
            <person name="Elias S.M."/>
            <person name="Hasan A.M."/>
            <person name="Jahan S."/>
            <person name="Shafiuddin M."/>
            <person name="Mahmood N."/>
            <person name="Shommy N.S."/>
        </authorList>
    </citation>
    <scope>NUCLEOTIDE SEQUENCE [LARGE SCALE GENOMIC DNA]</scope>
    <source>
        <strain evidence="4">cv. O-4</strain>
    </source>
</reference>
<dbReference type="GO" id="GO:0004519">
    <property type="term" value="F:endonuclease activity"/>
    <property type="evidence" value="ECO:0007669"/>
    <property type="project" value="UniProtKB-KW"/>
</dbReference>
<feature type="compositionally biased region" description="Polar residues" evidence="1">
    <location>
        <begin position="1"/>
        <end position="11"/>
    </location>
</feature>
<comment type="caution">
    <text evidence="3">The sequence shown here is derived from an EMBL/GenBank/DDBJ whole genome shotgun (WGS) entry which is preliminary data.</text>
</comment>
<sequence length="464" mass="52163">MAANIHATQLQKRARSSQDGETEPGSDAQGKQVEVPSKQDPKGRFFKDACVGKGLSWQEVIGQLDFESLSLDQECDDGTSWPALTLTKEQFKKICEPWHKTLLVKILGKMMGFNFLQQWLKQLWNFDKGFSLVDLGNDFYLVKTSEAKQTREASRSAEDGPWMTVQRRKGTSPGNKGQAKSPSPHQEKASRSRFTPLHMEEHGKPTNGKENTLALKEDFDRVFKVVKNIPNPTQSHASSAQRQDNGKAKALQEITNQCHHPASRPGPATIPTHCVSKCNRSPSQPPPEVLEMMVTLPPGMLNVMDQMIWKEFVDSMDADLTNNPSLMKILLWNVRGAGGIWLLWNDKEVDVQIDNSMFQAVTISVKQNNNEWNFTTVYGSPAPTNREELWTYLGDESQNIQGPWLVGGDFNSISSSAEKSNFSSQDTNGCRRFNEVINQCELMDLGFMGPRYTWKRVCYGLGKT</sequence>
<keyword evidence="4" id="KW-1185">Reference proteome</keyword>
<dbReference type="Proteomes" id="UP000187203">
    <property type="component" value="Unassembled WGS sequence"/>
</dbReference>